<comment type="similarity">
    <text evidence="2">Belongs to the COMM domain-containing protein 3 family.</text>
</comment>
<dbReference type="GO" id="GO:0006814">
    <property type="term" value="P:sodium ion transport"/>
    <property type="evidence" value="ECO:0007669"/>
    <property type="project" value="InterPro"/>
</dbReference>
<evidence type="ECO:0000256" key="1">
    <source>
        <dbReference type="ARBA" id="ARBA00016548"/>
    </source>
</evidence>
<accession>A0A8J5NAF9</accession>
<name>A0A8J5NAF9_HOMAM</name>
<dbReference type="EMBL" id="JAHLQT010004419">
    <property type="protein sequence ID" value="KAG7176051.1"/>
    <property type="molecule type" value="Genomic_DNA"/>
</dbReference>
<dbReference type="Pfam" id="PF07258">
    <property type="entry name" value="COMM_domain"/>
    <property type="match status" value="1"/>
</dbReference>
<dbReference type="PANTHER" id="PTHR31159">
    <property type="entry name" value="COMM DOMAIN-CONTAINING PROTEIN 3"/>
    <property type="match status" value="1"/>
</dbReference>
<dbReference type="PANTHER" id="PTHR31159:SF1">
    <property type="entry name" value="COMM DOMAIN-CONTAINING PROTEIN 3"/>
    <property type="match status" value="1"/>
</dbReference>
<comment type="caution">
    <text evidence="4">The sequence shown here is derived from an EMBL/GenBank/DDBJ whole genome shotgun (WGS) entry which is preliminary data.</text>
</comment>
<feature type="domain" description="COMM" evidence="3">
    <location>
        <begin position="131"/>
        <end position="199"/>
    </location>
</feature>
<dbReference type="InterPro" id="IPR017920">
    <property type="entry name" value="COMM"/>
</dbReference>
<dbReference type="OrthoDB" id="1917519at2759"/>
<evidence type="ECO:0000256" key="2">
    <source>
        <dbReference type="ARBA" id="ARBA00093469"/>
    </source>
</evidence>
<dbReference type="AlphaFoldDB" id="A0A8J5NAF9"/>
<sequence>MLSTPRQLLMDLSLKISSALRLLGDNSKTEYATYQEVLRKVSEDLKKDCKSSTLIPEINVRDGGVVTHCHAALATLFIESVRGGHNASVVTSALEDLNWPADRLTETVQELESNRQLIQSRLASLGTYPPHIVDVDWKLNYRVRSSAGEEGGGAMYLVTLHTQEMEGKRGKVTFSCSLAELTHLVTRLRQATRCIQKYANNS</sequence>
<dbReference type="Proteomes" id="UP000747542">
    <property type="component" value="Unassembled WGS sequence"/>
</dbReference>
<evidence type="ECO:0000313" key="5">
    <source>
        <dbReference type="Proteomes" id="UP000747542"/>
    </source>
</evidence>
<reference evidence="4" key="1">
    <citation type="journal article" date="2021" name="Sci. Adv.">
        <title>The American lobster genome reveals insights on longevity, neural, and immune adaptations.</title>
        <authorList>
            <person name="Polinski J.M."/>
            <person name="Zimin A.V."/>
            <person name="Clark K.F."/>
            <person name="Kohn A.B."/>
            <person name="Sadowski N."/>
            <person name="Timp W."/>
            <person name="Ptitsyn A."/>
            <person name="Khanna P."/>
            <person name="Romanova D.Y."/>
            <person name="Williams P."/>
            <person name="Greenwood S.J."/>
            <person name="Moroz L.L."/>
            <person name="Walt D.R."/>
            <person name="Bodnar A.G."/>
        </authorList>
    </citation>
    <scope>NUCLEOTIDE SEQUENCE</scope>
    <source>
        <strain evidence="4">GMGI-L3</strain>
    </source>
</reference>
<dbReference type="PROSITE" id="PS51269">
    <property type="entry name" value="COMM"/>
    <property type="match status" value="1"/>
</dbReference>
<proteinExistence type="inferred from homology"/>
<keyword evidence="5" id="KW-1185">Reference proteome</keyword>
<dbReference type="InterPro" id="IPR037355">
    <property type="entry name" value="COMMD3"/>
</dbReference>
<evidence type="ECO:0000313" key="4">
    <source>
        <dbReference type="EMBL" id="KAG7176051.1"/>
    </source>
</evidence>
<gene>
    <name evidence="4" type="primary">Commd3-L</name>
    <name evidence="4" type="ORF">Hamer_G017019</name>
</gene>
<evidence type="ECO:0000259" key="3">
    <source>
        <dbReference type="PROSITE" id="PS51269"/>
    </source>
</evidence>
<protein>
    <recommendedName>
        <fullName evidence="1">COMM domain-containing protein 3</fullName>
    </recommendedName>
</protein>
<organism evidence="4 5">
    <name type="scientific">Homarus americanus</name>
    <name type="common">American lobster</name>
    <dbReference type="NCBI Taxonomy" id="6706"/>
    <lineage>
        <taxon>Eukaryota</taxon>
        <taxon>Metazoa</taxon>
        <taxon>Ecdysozoa</taxon>
        <taxon>Arthropoda</taxon>
        <taxon>Crustacea</taxon>
        <taxon>Multicrustacea</taxon>
        <taxon>Malacostraca</taxon>
        <taxon>Eumalacostraca</taxon>
        <taxon>Eucarida</taxon>
        <taxon>Decapoda</taxon>
        <taxon>Pleocyemata</taxon>
        <taxon>Astacidea</taxon>
        <taxon>Nephropoidea</taxon>
        <taxon>Nephropidae</taxon>
        <taxon>Homarus</taxon>
    </lineage>
</organism>